<keyword evidence="1" id="KW-0472">Membrane</keyword>
<feature type="transmembrane region" description="Helical" evidence="1">
    <location>
        <begin position="121"/>
        <end position="147"/>
    </location>
</feature>
<feature type="transmembrane region" description="Helical" evidence="1">
    <location>
        <begin position="346"/>
        <end position="367"/>
    </location>
</feature>
<keyword evidence="1" id="KW-0812">Transmembrane</keyword>
<feature type="transmembrane region" description="Helical" evidence="1">
    <location>
        <begin position="244"/>
        <end position="265"/>
    </location>
</feature>
<dbReference type="Proteomes" id="UP000055590">
    <property type="component" value="Chromosome"/>
</dbReference>
<evidence type="ECO:0000256" key="1">
    <source>
        <dbReference type="SAM" id="Phobius"/>
    </source>
</evidence>
<dbReference type="EMBL" id="CP012332">
    <property type="protein sequence ID" value="AKU90248.1"/>
    <property type="molecule type" value="Genomic_DNA"/>
</dbReference>
<feature type="transmembrane region" description="Helical" evidence="1">
    <location>
        <begin position="202"/>
        <end position="223"/>
    </location>
</feature>
<reference evidence="2 3" key="1">
    <citation type="submission" date="2015-08" db="EMBL/GenBank/DDBJ databases">
        <authorList>
            <person name="Babu N.S."/>
            <person name="Beckwith C.J."/>
            <person name="Beseler K.G."/>
            <person name="Brison A."/>
            <person name="Carone J.V."/>
            <person name="Caskin T.P."/>
            <person name="Diamond M."/>
            <person name="Durham M.E."/>
            <person name="Foxe J.M."/>
            <person name="Go M."/>
            <person name="Henderson B.A."/>
            <person name="Jones I.B."/>
            <person name="McGettigan J.A."/>
            <person name="Micheletti S.J."/>
            <person name="Nasrallah M.E."/>
            <person name="Ortiz D."/>
            <person name="Piller C.R."/>
            <person name="Privatt S.R."/>
            <person name="Schneider S.L."/>
            <person name="Sharp S."/>
            <person name="Smith T.C."/>
            <person name="Stanton J.D."/>
            <person name="Ullery H.E."/>
            <person name="Wilson R.J."/>
            <person name="Serrano M.G."/>
            <person name="Buck G."/>
            <person name="Lee V."/>
            <person name="Wang Y."/>
            <person name="Carvalho R."/>
            <person name="Voegtly L."/>
            <person name="Shi R."/>
            <person name="Duckworth R."/>
            <person name="Johnson A."/>
            <person name="Loviza R."/>
            <person name="Walstead R."/>
            <person name="Shah Z."/>
            <person name="Kiflezghi M."/>
            <person name="Wade K."/>
            <person name="Ball S.L."/>
            <person name="Bradley K.W."/>
            <person name="Asai D.J."/>
            <person name="Bowman C.A."/>
            <person name="Russell D.A."/>
            <person name="Pope W.H."/>
            <person name="Jacobs-Sera D."/>
            <person name="Hendrix R.W."/>
            <person name="Hatfull G.F."/>
        </authorList>
    </citation>
    <scope>NUCLEOTIDE SEQUENCE [LARGE SCALE GENOMIC DNA]</scope>
    <source>
        <strain evidence="2 3">DSM 27710</strain>
    </source>
</reference>
<feature type="transmembrane region" description="Helical" evidence="1">
    <location>
        <begin position="7"/>
        <end position="29"/>
    </location>
</feature>
<dbReference type="AlphaFoldDB" id="A0A0K1P9P3"/>
<feature type="transmembrane region" description="Helical" evidence="1">
    <location>
        <begin position="35"/>
        <end position="59"/>
    </location>
</feature>
<feature type="transmembrane region" description="Helical" evidence="1">
    <location>
        <begin position="285"/>
        <end position="303"/>
    </location>
</feature>
<dbReference type="KEGG" id="vin:AKJ08_0635"/>
<protein>
    <recommendedName>
        <fullName evidence="4">Quinol:cytochrome C oxidoreductase</fullName>
    </recommendedName>
</protein>
<feature type="transmembrane region" description="Helical" evidence="1">
    <location>
        <begin position="168"/>
        <end position="190"/>
    </location>
</feature>
<dbReference type="STRING" id="1391653.AKJ08_0635"/>
<sequence length="390" mass="44481">MSRLQRRFVLACCLMIGVGLVGLLLGVWLDPRRFFFSYLAGWSFYVSTAIGGLLLLMIGHAARARWFAGMRRLGEYTASTLPAMAVLAIPIFLGMDTLYAWAGPREDMTELELAAVKHKALWMNTPFFIVRTELYLLALSAFAFFLIRWSLAEDAGYNEIRKHRMQRLASGGIPISAFLLTWASFDWLMSLDPTWYSTVFGVYFWAGGFVASLAVLSLLGWSFRRLELIPEEIGRFHQWATGRLMFAFVIFWAYQGFAQLLVIWIGNVPREITFYQHRANEGWGWVSLTLALGQFLVPFLVLLSRDLKKKPSALALVAGWLLFAHYVDIYWMVIPNLHPHGIVVHWLDLCALLAIGGVLGLWVLWLFRGRSTVPLGDPYYYQSLRYRGAP</sequence>
<dbReference type="RefSeq" id="WP_050724721.1">
    <property type="nucleotide sequence ID" value="NZ_CP012332.1"/>
</dbReference>
<name>A0A0K1P9P3_9BACT</name>
<feature type="transmembrane region" description="Helical" evidence="1">
    <location>
        <begin position="315"/>
        <end position="334"/>
    </location>
</feature>
<dbReference type="PANTHER" id="PTHR43044:SF1">
    <property type="entry name" value="QUINOL:CYTOCHROME C OXIDOREDUCTASE QUINONE-BINDING SUBUNIT 2"/>
    <property type="match status" value="1"/>
</dbReference>
<evidence type="ECO:0000313" key="2">
    <source>
        <dbReference type="EMBL" id="AKU90248.1"/>
    </source>
</evidence>
<gene>
    <name evidence="2" type="ORF">AKJ08_0635</name>
</gene>
<dbReference type="OrthoDB" id="140980at2"/>
<organism evidence="2 3">
    <name type="scientific">Vulgatibacter incomptus</name>
    <dbReference type="NCBI Taxonomy" id="1391653"/>
    <lineage>
        <taxon>Bacteria</taxon>
        <taxon>Pseudomonadati</taxon>
        <taxon>Myxococcota</taxon>
        <taxon>Myxococcia</taxon>
        <taxon>Myxococcales</taxon>
        <taxon>Cystobacterineae</taxon>
        <taxon>Vulgatibacteraceae</taxon>
        <taxon>Vulgatibacter</taxon>
    </lineage>
</organism>
<evidence type="ECO:0008006" key="4">
    <source>
        <dbReference type="Google" id="ProtNLM"/>
    </source>
</evidence>
<feature type="transmembrane region" description="Helical" evidence="1">
    <location>
        <begin position="80"/>
        <end position="101"/>
    </location>
</feature>
<keyword evidence="3" id="KW-1185">Reference proteome</keyword>
<dbReference type="PANTHER" id="PTHR43044">
    <property type="match status" value="1"/>
</dbReference>
<proteinExistence type="predicted"/>
<accession>A0A0K1P9P3</accession>
<keyword evidence="1" id="KW-1133">Transmembrane helix</keyword>
<evidence type="ECO:0000313" key="3">
    <source>
        <dbReference type="Proteomes" id="UP000055590"/>
    </source>
</evidence>